<evidence type="ECO:0000259" key="14">
    <source>
        <dbReference type="PROSITE" id="PS50957"/>
    </source>
</evidence>
<sequence length="529" mass="58077">MAGLENLADIIYHEKQQPGSMLCAQHALNSLLQGNFFTAPDLSDIARNLDALEHSYDEAHTGSTNMDDTGFFSVQVLDNALKVWGLNLTRWRSEEMRPYNDHPHTQLAFILNLEQHWFTLRRFGPAEANIDHDPGEGHWFNLNSSLPAPEWVSKLYLGMFLQQAETEGYSVFAVTQADPSAPLALPRTEADMISSTLAEPTSAARPNLNSRSSSTTAPSTTAPGRSIQIEGFEDEDYELQAALQASLMGGGSFHDEPLAPPPLRRAFMALPPSDPGSASASSTTRTPTEELAQPIPPLIPTADGDDDEEEEEPEAEELDPVAASMARNQLMLQRMRAEQEFAQQELWGEASPGLDTAALETRRAARRREEEEEAEHLRLAIEESEALAREQGHARTGEDTDMDVDQIVPSSNTQQSTYPTAGHDVHERVYDDDDAELQAALKASLEQLPEGWQLPEPPQQPSPAPPPVASQAPLQGSSKTEGEREKEDVESVMSDETSTTNADNPSEAPVEAVSVDELRRRRLARFGAA</sequence>
<accession>A0A369JV38</accession>
<keyword evidence="7" id="KW-0788">Thiol protease</keyword>
<evidence type="ECO:0000256" key="9">
    <source>
        <dbReference type="ARBA" id="ARBA00023163"/>
    </source>
</evidence>
<feature type="region of interest" description="Disordered" evidence="13">
    <location>
        <begin position="267"/>
        <end position="322"/>
    </location>
</feature>
<feature type="active site" evidence="11">
    <location>
        <position position="143"/>
    </location>
</feature>
<evidence type="ECO:0000313" key="16">
    <source>
        <dbReference type="Proteomes" id="UP000076154"/>
    </source>
</evidence>
<keyword evidence="6" id="KW-0378">Hydrolase</keyword>
<dbReference type="AlphaFoldDB" id="A0A369JV38"/>
<dbReference type="InParanoid" id="A0A369JV38"/>
<dbReference type="InterPro" id="IPR006155">
    <property type="entry name" value="Josephin"/>
</dbReference>
<dbReference type="OrthoDB" id="10063692at2759"/>
<feature type="compositionally biased region" description="Basic and acidic residues" evidence="13">
    <location>
        <begin position="360"/>
        <end position="398"/>
    </location>
</feature>
<feature type="compositionally biased region" description="Low complexity" evidence="13">
    <location>
        <begin position="269"/>
        <end position="286"/>
    </location>
</feature>
<evidence type="ECO:0000256" key="6">
    <source>
        <dbReference type="ARBA" id="ARBA00022801"/>
    </source>
</evidence>
<comment type="subcellular location">
    <subcellularLocation>
        <location evidence="2">Nucleus</location>
    </subcellularLocation>
</comment>
<evidence type="ECO:0000256" key="4">
    <source>
        <dbReference type="ARBA" id="ARBA00022670"/>
    </source>
</evidence>
<comment type="catalytic activity">
    <reaction evidence="1">
        <text>Thiol-dependent hydrolysis of ester, thioester, amide, peptide and isopeptide bonds formed by the C-terminal Gly of ubiquitin (a 76-residue protein attached to proteins as an intracellular targeting signal).</text>
        <dbReference type="EC" id="3.4.19.12"/>
    </reaction>
</comment>
<evidence type="ECO:0000313" key="15">
    <source>
        <dbReference type="EMBL" id="RDB25080.1"/>
    </source>
</evidence>
<evidence type="ECO:0000256" key="13">
    <source>
        <dbReference type="SAM" id="MobiDB-lite"/>
    </source>
</evidence>
<evidence type="ECO:0000256" key="8">
    <source>
        <dbReference type="ARBA" id="ARBA00023015"/>
    </source>
</evidence>
<name>A0A369JV38_HYPMA</name>
<keyword evidence="5" id="KW-0833">Ubl conjugation pathway</keyword>
<keyword evidence="4" id="KW-0645">Protease</keyword>
<keyword evidence="9" id="KW-0804">Transcription</keyword>
<dbReference type="GO" id="GO:0004843">
    <property type="term" value="F:cysteine-type deubiquitinase activity"/>
    <property type="evidence" value="ECO:0007669"/>
    <property type="project" value="UniProtKB-EC"/>
</dbReference>
<gene>
    <name evidence="15" type="primary">ATXN3</name>
    <name evidence="15" type="ORF">Hypma_007905</name>
</gene>
<dbReference type="GO" id="GO:0006508">
    <property type="term" value="P:proteolysis"/>
    <property type="evidence" value="ECO:0007669"/>
    <property type="project" value="UniProtKB-KW"/>
</dbReference>
<feature type="domain" description="Josephin" evidence="14">
    <location>
        <begin position="8"/>
        <end position="189"/>
    </location>
</feature>
<dbReference type="STRING" id="39966.A0A369JV38"/>
<dbReference type="PRINTS" id="PR01233">
    <property type="entry name" value="JOSEPHIN"/>
</dbReference>
<dbReference type="PROSITE" id="PS50330">
    <property type="entry name" value="UIM"/>
    <property type="match status" value="1"/>
</dbReference>
<dbReference type="PROSITE" id="PS50957">
    <property type="entry name" value="JOSEPHIN"/>
    <property type="match status" value="1"/>
</dbReference>
<feature type="active site" description="Nucleophile" evidence="11">
    <location>
        <position position="23"/>
    </location>
</feature>
<feature type="compositionally biased region" description="Acidic residues" evidence="13">
    <location>
        <begin position="303"/>
        <end position="319"/>
    </location>
</feature>
<feature type="compositionally biased region" description="Polar residues" evidence="13">
    <location>
        <begin position="494"/>
        <end position="504"/>
    </location>
</feature>
<evidence type="ECO:0000256" key="2">
    <source>
        <dbReference type="ARBA" id="ARBA00004123"/>
    </source>
</evidence>
<evidence type="ECO:0000256" key="3">
    <source>
        <dbReference type="ARBA" id="ARBA00012759"/>
    </source>
</evidence>
<feature type="active site" description="Proton acceptor" evidence="11">
    <location>
        <position position="116"/>
    </location>
</feature>
<dbReference type="Gene3D" id="3.90.70.40">
    <property type="match status" value="1"/>
</dbReference>
<dbReference type="PANTHER" id="PTHR14159:SF0">
    <property type="entry name" value="ATAXIN-3-RELATED"/>
    <property type="match status" value="1"/>
</dbReference>
<dbReference type="InterPro" id="IPR003903">
    <property type="entry name" value="UIM_dom"/>
</dbReference>
<dbReference type="Pfam" id="PF02099">
    <property type="entry name" value="Josephin"/>
    <property type="match status" value="1"/>
</dbReference>
<evidence type="ECO:0000256" key="5">
    <source>
        <dbReference type="ARBA" id="ARBA00022786"/>
    </source>
</evidence>
<evidence type="ECO:0000256" key="11">
    <source>
        <dbReference type="PIRSR" id="PIRSR633865-1"/>
    </source>
</evidence>
<feature type="compositionally biased region" description="Low complexity" evidence="13">
    <location>
        <begin position="210"/>
        <end position="224"/>
    </location>
</feature>
<comment type="caution">
    <text evidence="12">Lacks conserved residue(s) required for the propagation of feature annotation.</text>
</comment>
<evidence type="ECO:0000256" key="1">
    <source>
        <dbReference type="ARBA" id="ARBA00000707"/>
    </source>
</evidence>
<keyword evidence="10" id="KW-0539">Nucleus</keyword>
<protein>
    <recommendedName>
        <fullName evidence="3">ubiquitinyl hydrolase 1</fullName>
        <ecNumber evidence="3">3.4.19.12</ecNumber>
    </recommendedName>
</protein>
<dbReference type="SMART" id="SM01246">
    <property type="entry name" value="Josephin"/>
    <property type="match status" value="1"/>
</dbReference>
<dbReference type="PANTHER" id="PTHR14159">
    <property type="entry name" value="ATAXIN-3-RELATED"/>
    <property type="match status" value="1"/>
</dbReference>
<feature type="region of interest" description="Disordered" evidence="13">
    <location>
        <begin position="358"/>
        <end position="518"/>
    </location>
</feature>
<feature type="compositionally biased region" description="Pro residues" evidence="13">
    <location>
        <begin position="455"/>
        <end position="468"/>
    </location>
</feature>
<reference evidence="15" key="1">
    <citation type="submission" date="2018-04" db="EMBL/GenBank/DDBJ databases">
        <title>Whole genome sequencing of Hypsizygus marmoreus.</title>
        <authorList>
            <person name="Choi I.-G."/>
            <person name="Min B."/>
            <person name="Kim J.-G."/>
            <person name="Kim S."/>
            <person name="Oh Y.-L."/>
            <person name="Kong W.-S."/>
            <person name="Park H."/>
            <person name="Jeong J."/>
            <person name="Song E.-S."/>
        </authorList>
    </citation>
    <scope>NUCLEOTIDE SEQUENCE [LARGE SCALE GENOMIC DNA]</scope>
    <source>
        <strain evidence="15">51987-8</strain>
    </source>
</reference>
<organism evidence="15 16">
    <name type="scientific">Hypsizygus marmoreus</name>
    <name type="common">White beech mushroom</name>
    <name type="synonym">Agaricus marmoreus</name>
    <dbReference type="NCBI Taxonomy" id="39966"/>
    <lineage>
        <taxon>Eukaryota</taxon>
        <taxon>Fungi</taxon>
        <taxon>Dikarya</taxon>
        <taxon>Basidiomycota</taxon>
        <taxon>Agaricomycotina</taxon>
        <taxon>Agaricomycetes</taxon>
        <taxon>Agaricomycetidae</taxon>
        <taxon>Agaricales</taxon>
        <taxon>Tricholomatineae</taxon>
        <taxon>Lyophyllaceae</taxon>
        <taxon>Hypsizygus</taxon>
    </lineage>
</organism>
<evidence type="ECO:0000256" key="12">
    <source>
        <dbReference type="PROSITE-ProRule" id="PRU00331"/>
    </source>
</evidence>
<dbReference type="EMBL" id="LUEZ02000041">
    <property type="protein sequence ID" value="RDB25080.1"/>
    <property type="molecule type" value="Genomic_DNA"/>
</dbReference>
<feature type="compositionally biased region" description="Polar residues" evidence="13">
    <location>
        <begin position="408"/>
        <end position="419"/>
    </location>
</feature>
<dbReference type="SMART" id="SM00726">
    <property type="entry name" value="UIM"/>
    <property type="match status" value="3"/>
</dbReference>
<keyword evidence="16" id="KW-1185">Reference proteome</keyword>
<dbReference type="Gene3D" id="1.10.287.10">
    <property type="entry name" value="S15/NS1, RNA-binding"/>
    <property type="match status" value="1"/>
</dbReference>
<evidence type="ECO:0000256" key="10">
    <source>
        <dbReference type="ARBA" id="ARBA00023242"/>
    </source>
</evidence>
<dbReference type="EC" id="3.4.19.12" evidence="3"/>
<dbReference type="InterPro" id="IPR033865">
    <property type="entry name" value="Ataxin-3"/>
</dbReference>
<evidence type="ECO:0000256" key="7">
    <source>
        <dbReference type="ARBA" id="ARBA00022807"/>
    </source>
</evidence>
<proteinExistence type="predicted"/>
<feature type="region of interest" description="Disordered" evidence="13">
    <location>
        <begin position="198"/>
        <end position="224"/>
    </location>
</feature>
<dbReference type="GO" id="GO:0016579">
    <property type="term" value="P:protein deubiquitination"/>
    <property type="evidence" value="ECO:0007669"/>
    <property type="project" value="InterPro"/>
</dbReference>
<dbReference type="Proteomes" id="UP000076154">
    <property type="component" value="Unassembled WGS sequence"/>
</dbReference>
<dbReference type="GO" id="GO:0005634">
    <property type="term" value="C:nucleus"/>
    <property type="evidence" value="ECO:0007669"/>
    <property type="project" value="UniProtKB-SubCell"/>
</dbReference>
<feature type="compositionally biased region" description="Basic and acidic residues" evidence="13">
    <location>
        <begin position="480"/>
        <end position="489"/>
    </location>
</feature>
<keyword evidence="8" id="KW-0805">Transcription regulation</keyword>
<comment type="caution">
    <text evidence="15">The sequence shown here is derived from an EMBL/GenBank/DDBJ whole genome shotgun (WGS) entry which is preliminary data.</text>
</comment>